<keyword evidence="16" id="KW-1208">Phospholipid metabolism</keyword>
<evidence type="ECO:0000256" key="17">
    <source>
        <dbReference type="ARBA" id="ARBA00023369"/>
    </source>
</evidence>
<evidence type="ECO:0000256" key="13">
    <source>
        <dbReference type="ARBA" id="ARBA00023098"/>
    </source>
</evidence>
<evidence type="ECO:0000256" key="38">
    <source>
        <dbReference type="ARBA" id="ARBA00048613"/>
    </source>
</evidence>
<dbReference type="EC" id="3.1.1.4" evidence="4"/>
<dbReference type="GO" id="GO:0004622">
    <property type="term" value="F:phosphatidylcholine lysophospholipase activity"/>
    <property type="evidence" value="ECO:0007669"/>
    <property type="project" value="UniProtKB-EC"/>
</dbReference>
<evidence type="ECO:0000313" key="49">
    <source>
        <dbReference type="EMBL" id="KAF6105528.1"/>
    </source>
</evidence>
<comment type="subcellular location">
    <subcellularLocation>
        <location evidence="1">Apical cell membrane</location>
        <topology evidence="1">Single-pass type I membrane protein</topology>
    </subcellularLocation>
</comment>
<protein>
    <recommendedName>
        <fullName evidence="6">Phospholipase B1, membrane-associated</fullName>
        <ecNumber evidence="5">3.1.1.3</ecNumber>
        <ecNumber evidence="4">3.1.1.4</ecNumber>
        <ecNumber evidence="3">3.1.1.5</ecNumber>
    </recommendedName>
    <alternativeName>
        <fullName evidence="20">Lysophospholipase</fullName>
    </alternativeName>
    <alternativeName>
        <fullName evidence="21">Phospholipase A2</fullName>
    </alternativeName>
    <alternativeName>
        <fullName evidence="23">Phospholipase B/lipase</fullName>
    </alternativeName>
    <alternativeName>
        <fullName evidence="22">Triacylglycerol lipase</fullName>
    </alternativeName>
</protein>
<evidence type="ECO:0000256" key="6">
    <source>
        <dbReference type="ARBA" id="ARBA00015133"/>
    </source>
</evidence>
<comment type="catalytic activity">
    <reaction evidence="43">
        <text>1-hexadecanoyl-2-(9Z)-octadecenoyl-3-octadecanoyl-sn-glycerol + H2O = 1-hexadecanoyl-3-octadecanoyl-sn-glycerol + (9Z)-octadecenoate + H(+)</text>
        <dbReference type="Rhea" id="RHEA:41103"/>
        <dbReference type="ChEBI" id="CHEBI:15377"/>
        <dbReference type="ChEBI" id="CHEBI:15378"/>
        <dbReference type="ChEBI" id="CHEBI:30823"/>
        <dbReference type="ChEBI" id="CHEBI:77623"/>
        <dbReference type="ChEBI" id="CHEBI:77624"/>
    </reaction>
    <physiologicalReaction direction="left-to-right" evidence="43">
        <dbReference type="Rhea" id="RHEA:41104"/>
    </physiologicalReaction>
</comment>
<comment type="catalytic activity">
    <reaction evidence="19">
        <text>a 1,2-diacyl-sn-glycero-3-phosphocholine + H2O = a 1-acyl-sn-glycero-3-phosphocholine + a fatty acid + H(+)</text>
        <dbReference type="Rhea" id="RHEA:15801"/>
        <dbReference type="ChEBI" id="CHEBI:15377"/>
        <dbReference type="ChEBI" id="CHEBI:15378"/>
        <dbReference type="ChEBI" id="CHEBI:28868"/>
        <dbReference type="ChEBI" id="CHEBI:57643"/>
        <dbReference type="ChEBI" id="CHEBI:58168"/>
        <dbReference type="EC" id="3.1.1.4"/>
    </reaction>
    <physiologicalReaction direction="left-to-right" evidence="19">
        <dbReference type="Rhea" id="RHEA:15802"/>
    </physiologicalReaction>
</comment>
<evidence type="ECO:0000256" key="3">
    <source>
        <dbReference type="ARBA" id="ARBA00013274"/>
    </source>
</evidence>
<evidence type="ECO:0000256" key="16">
    <source>
        <dbReference type="ARBA" id="ARBA00023264"/>
    </source>
</evidence>
<evidence type="ECO:0000256" key="14">
    <source>
        <dbReference type="ARBA" id="ARBA00023136"/>
    </source>
</evidence>
<evidence type="ECO:0000256" key="21">
    <source>
        <dbReference type="ARBA" id="ARBA00031182"/>
    </source>
</evidence>
<evidence type="ECO:0000256" key="25">
    <source>
        <dbReference type="ARBA" id="ARBA00047324"/>
    </source>
</evidence>
<comment type="catalytic activity">
    <reaction evidence="38">
        <text>1-hexadecanoyl-2-(9Z-octadecenoyl)-sn-glycero-3-phosphoethanolamine + H2O = 1-hexadecanoyl-sn-glycero-3-phosphoethanolamine + (9Z)-octadecenoate + H(+)</text>
        <dbReference type="Rhea" id="RHEA:40911"/>
        <dbReference type="ChEBI" id="CHEBI:15377"/>
        <dbReference type="ChEBI" id="CHEBI:15378"/>
        <dbReference type="ChEBI" id="CHEBI:30823"/>
        <dbReference type="ChEBI" id="CHEBI:73004"/>
        <dbReference type="ChEBI" id="CHEBI:73007"/>
    </reaction>
    <physiologicalReaction direction="left-to-right" evidence="38">
        <dbReference type="Rhea" id="RHEA:40912"/>
    </physiologicalReaction>
</comment>
<evidence type="ECO:0000256" key="29">
    <source>
        <dbReference type="ARBA" id="ARBA00048011"/>
    </source>
</evidence>
<evidence type="ECO:0000256" key="46">
    <source>
        <dbReference type="ARBA" id="ARBA00049461"/>
    </source>
</evidence>
<comment type="catalytic activity">
    <reaction evidence="27">
        <text>1-(9Z-octadecenoyl)-glycerol + H2O = glycerol + (9Z)-octadecenoate + H(+)</text>
        <dbReference type="Rhea" id="RHEA:38487"/>
        <dbReference type="ChEBI" id="CHEBI:15377"/>
        <dbReference type="ChEBI" id="CHEBI:15378"/>
        <dbReference type="ChEBI" id="CHEBI:17754"/>
        <dbReference type="ChEBI" id="CHEBI:30823"/>
        <dbReference type="ChEBI" id="CHEBI:75342"/>
    </reaction>
    <physiologicalReaction direction="left-to-right" evidence="27">
        <dbReference type="Rhea" id="RHEA:38488"/>
    </physiologicalReaction>
</comment>
<dbReference type="Gene3D" id="3.40.50.1110">
    <property type="entry name" value="SGNH hydrolase"/>
    <property type="match status" value="3"/>
</dbReference>
<evidence type="ECO:0000256" key="9">
    <source>
        <dbReference type="ARBA" id="ARBA00022729"/>
    </source>
</evidence>
<evidence type="ECO:0000256" key="44">
    <source>
        <dbReference type="ARBA" id="ARBA00049363"/>
    </source>
</evidence>
<comment type="catalytic activity">
    <reaction evidence="40">
        <text>1-hexadecanoyl-2-(9Z-octadecenoyl)-sn-glycero-3-phosphocholine + H2O = 1-hexadecanoyl-sn-glycero-3-phosphocholine + (9Z)-octadecenoate + H(+)</text>
        <dbReference type="Rhea" id="RHEA:38779"/>
        <dbReference type="ChEBI" id="CHEBI:15377"/>
        <dbReference type="ChEBI" id="CHEBI:15378"/>
        <dbReference type="ChEBI" id="CHEBI:30823"/>
        <dbReference type="ChEBI" id="CHEBI:72998"/>
        <dbReference type="ChEBI" id="CHEBI:73001"/>
    </reaction>
    <physiologicalReaction direction="left-to-right" evidence="40">
        <dbReference type="Rhea" id="RHEA:38780"/>
    </physiologicalReaction>
</comment>
<dbReference type="InterPro" id="IPR008265">
    <property type="entry name" value="Lipase_GDSL_AS"/>
</dbReference>
<evidence type="ECO:0000256" key="1">
    <source>
        <dbReference type="ARBA" id="ARBA00004247"/>
    </source>
</evidence>
<evidence type="ECO:0000313" key="50">
    <source>
        <dbReference type="Proteomes" id="UP000664940"/>
    </source>
</evidence>
<proteinExistence type="inferred from homology"/>
<organism evidence="49 50">
    <name type="scientific">Phyllostomus discolor</name>
    <name type="common">pale spear-nosed bat</name>
    <dbReference type="NCBI Taxonomy" id="89673"/>
    <lineage>
        <taxon>Eukaryota</taxon>
        <taxon>Metazoa</taxon>
        <taxon>Chordata</taxon>
        <taxon>Craniata</taxon>
        <taxon>Vertebrata</taxon>
        <taxon>Euteleostomi</taxon>
        <taxon>Mammalia</taxon>
        <taxon>Eutheria</taxon>
        <taxon>Laurasiatheria</taxon>
        <taxon>Chiroptera</taxon>
        <taxon>Yangochiroptera</taxon>
        <taxon>Phyllostomidae</taxon>
        <taxon>Phyllostominae</taxon>
        <taxon>Phyllostomus</taxon>
    </lineage>
</organism>
<evidence type="ECO:0000256" key="22">
    <source>
        <dbReference type="ARBA" id="ARBA00031485"/>
    </source>
</evidence>
<dbReference type="GO" id="GO:0031526">
    <property type="term" value="C:brush border membrane"/>
    <property type="evidence" value="ECO:0007669"/>
    <property type="project" value="TreeGrafter"/>
</dbReference>
<evidence type="ECO:0000256" key="7">
    <source>
        <dbReference type="ARBA" id="ARBA00022475"/>
    </source>
</evidence>
<dbReference type="InterPro" id="IPR036514">
    <property type="entry name" value="SGNH_hydro_sf"/>
</dbReference>
<evidence type="ECO:0000256" key="19">
    <source>
        <dbReference type="ARBA" id="ARBA00023422"/>
    </source>
</evidence>
<comment type="catalytic activity">
    <reaction evidence="26">
        <text>1,3-dihexadecanoyl-2-(9Z-octadecenoyl)glycerol + H2O = 1-hexadecanoyl-2-(9Z-octadecenoyl)-glycerol + hexadecanoate + H(+)</text>
        <dbReference type="Rhea" id="RHEA:40979"/>
        <dbReference type="ChEBI" id="CHEBI:7896"/>
        <dbReference type="ChEBI" id="CHEBI:15377"/>
        <dbReference type="ChEBI" id="CHEBI:15378"/>
        <dbReference type="ChEBI" id="CHEBI:75585"/>
        <dbReference type="ChEBI" id="CHEBI:75688"/>
    </reaction>
    <physiologicalReaction direction="left-to-right" evidence="26">
        <dbReference type="Rhea" id="RHEA:40980"/>
    </physiologicalReaction>
</comment>
<evidence type="ECO:0000256" key="5">
    <source>
        <dbReference type="ARBA" id="ARBA00013279"/>
    </source>
</evidence>
<comment type="catalytic activity">
    <reaction evidence="45">
        <text>1,3-di-(9Z-octadecenoyl)-glycerol + H2O = 1-(9Z-octadecenoyl)-glycerol + (9Z)-octadecenoate + H(+)</text>
        <dbReference type="Rhea" id="RHEA:39939"/>
        <dbReference type="ChEBI" id="CHEBI:15377"/>
        <dbReference type="ChEBI" id="CHEBI:15378"/>
        <dbReference type="ChEBI" id="CHEBI:30823"/>
        <dbReference type="ChEBI" id="CHEBI:75342"/>
        <dbReference type="ChEBI" id="CHEBI:75735"/>
    </reaction>
    <physiologicalReaction direction="left-to-right" evidence="45">
        <dbReference type="Rhea" id="RHEA:39940"/>
    </physiologicalReaction>
</comment>
<keyword evidence="11" id="KW-0378">Hydrolase</keyword>
<evidence type="ECO:0000256" key="35">
    <source>
        <dbReference type="ARBA" id="ARBA00048374"/>
    </source>
</evidence>
<comment type="catalytic activity">
    <reaction evidence="32">
        <text>1,2-di-(9Z-octadecenoyl)-sn-glycero-3-phosphocholine + H2O = 1-(9Z-octadecenoyl)-sn-glycero-3-phosphocholine + (9Z)-octadecenoate + H(+)</text>
        <dbReference type="Rhea" id="RHEA:40923"/>
        <dbReference type="ChEBI" id="CHEBI:15377"/>
        <dbReference type="ChEBI" id="CHEBI:15378"/>
        <dbReference type="ChEBI" id="CHEBI:28610"/>
        <dbReference type="ChEBI" id="CHEBI:30823"/>
        <dbReference type="ChEBI" id="CHEBI:74669"/>
    </reaction>
    <physiologicalReaction direction="left-to-right" evidence="32">
        <dbReference type="Rhea" id="RHEA:40924"/>
    </physiologicalReaction>
</comment>
<evidence type="ECO:0000256" key="20">
    <source>
        <dbReference type="ARBA" id="ARBA00029723"/>
    </source>
</evidence>
<evidence type="ECO:0000256" key="2">
    <source>
        <dbReference type="ARBA" id="ARBA00009979"/>
    </source>
</evidence>
<feature type="transmembrane region" description="Helical" evidence="47">
    <location>
        <begin position="1423"/>
        <end position="1446"/>
    </location>
</feature>
<dbReference type="PROSITE" id="PS01098">
    <property type="entry name" value="LIPASE_GDSL_SER"/>
    <property type="match status" value="1"/>
</dbReference>
<comment type="catalytic activity">
    <reaction evidence="18">
        <text>1-hexadecanoyl-2-(9Z,12Z-octadecadienoyl)-sn-glycero-3-phosphocholine + H2O = (9Z,12Z)-octadecadienoate + 1-hexadecanoyl-sn-glycero-3-phosphocholine + H(+)</text>
        <dbReference type="Rhea" id="RHEA:40811"/>
        <dbReference type="ChEBI" id="CHEBI:15377"/>
        <dbReference type="ChEBI" id="CHEBI:15378"/>
        <dbReference type="ChEBI" id="CHEBI:30245"/>
        <dbReference type="ChEBI" id="CHEBI:72998"/>
        <dbReference type="ChEBI" id="CHEBI:73002"/>
    </reaction>
    <physiologicalReaction direction="left-to-right" evidence="18">
        <dbReference type="Rhea" id="RHEA:40812"/>
    </physiologicalReaction>
</comment>
<comment type="catalytic activity">
    <reaction evidence="31">
        <text>a 1-O-alkyl-2-acyl-sn-glycero-3-phosphocholine + H2O = a 1-O-alkyl-sn-glycero-3-phosphocholine + a fatty acid + H(+)</text>
        <dbReference type="Rhea" id="RHEA:36231"/>
        <dbReference type="ChEBI" id="CHEBI:15377"/>
        <dbReference type="ChEBI" id="CHEBI:15378"/>
        <dbReference type="ChEBI" id="CHEBI:28868"/>
        <dbReference type="ChEBI" id="CHEBI:30909"/>
        <dbReference type="ChEBI" id="CHEBI:36702"/>
        <dbReference type="EC" id="3.1.1.4"/>
    </reaction>
    <physiologicalReaction direction="left-to-right" evidence="31">
        <dbReference type="Rhea" id="RHEA:36232"/>
    </physiologicalReaction>
</comment>
<keyword evidence="14 47" id="KW-0472">Membrane</keyword>
<sequence length="1461" mass="162359">MELRLHMFLLGLLLLLLGQGTTQAHAFPGENTLEEQLCPENPETFQFLCDPKKSVSDMPPMSVHSLRPSDIRFVAGIGDVETRADSGTADAEEQPGCRTRTRPQQACVDVVTVLSDIIRHFNPSVLRPVCPPGERAVPHSGAEDLRTQAKELVRSMQENQQLDFQNDWKLINVFFTNTNHCHLCLFTQQQRHVTGGMDQLTGMLDYLLQEVPKAFVNLVDLSEVVGVSPWRQGTQLSPAAEPCTCSGDTSKLSKLVAQWSYQESWERLLASSKYNKQESFAVVFQPFFYETALSPHSEEWPLQDATTVALNLWNSMMQPAGQKDEPFRANERRLTKCPSQENPYLFTYSNSDYLPTLTNLHEKSEVTDGAEIRCLDKDPSDRIPTSVHRLKAADIKVIGALGDSLTAGNGAGSRPGDILDVFTQYRGLSWSVGGDGNLSTVTTLANILREFNPSLKGFSVGTGKENSPGAFLNQAVAGNVAGDLPVQARRLVDLMQNDTLKINFQQDWKIITMFIGGNDLCDFCNDLAQYSPQNFTDNIRRALDILHAEVPRAFVNLVKVLEITNLRELYNEKKVSCPRLILRNLCPCVLTPEENSTELTALVEVNRRYQEMTHQLVESGRYDTREDFTVVLQPFFEKVDMPKTSEGLPDSSFFAPDCFHFSRKSHAHAASGLWTNMLEPVGQKTTRHDFESKINITCPNEAWPFLRTYKNSVQGHGSHLLCGDRAPSASPPTSVHSLRPADIRVVAALGDSLTAGNGIGSKPGDLPDVTTQYRGLSYSSGGDGSLETVTTLPNILRKFNGYLTGYALGTGGANDTNAFLNQAVPGAKAEELAGQVQALVQRMKDDHRVNFHEDWKVITVQIGGSDLCDYCTDSNLYSAANFFAHLREALDILHREVPRALVNLVDFMSPSVMRQVFLGSPDKCPVLQASVFCNCVLTPRENSQELARLEVVTRAYQSSMRELVESGRYDTREDFSVVLQPFFHSIRLPLLEDGRPDMSLFAPDCIHPSQKFHSQLARALWVNMLEPLGRKTDTLDLTADVALSCPTQNEPFLRTVRNSNYTYPTQPAIENWGSDFLCMGWSPSSSVPTSVHELRPADIRVVAALGDSLTTAVGARPSNSSDLLVSWRGLSWSVGGDGALETHTTLPNILKKFNPRIFGFSTGTQEETAGLNVAVEGARARDMPAQARDLVERMKNSPEVSLEEDWKLITLFIGGNDLCHYCENPEAHSAGEYVRHIQQALDILYELPRAFVNVVQVMELAGLHQGQGGKCDTPLAAQSNCTCFRRSQENMLEMQELKQVNWNFQSGISRFSYWHQYLQREDFTVVVQPFFQNTLIPLDERGGADLTFFSEDCFHFSERGHAEMAIALWNNMLEPVGGKTTSNNFTYSRTKLKCPSAERPYLHTLRNSQLLQDPVEAEAGPTVLSWAAPVAAGGSLVVGIGSVMAWRAVRRRQRGNLSTSF</sequence>
<comment type="catalytic activity">
    <reaction evidence="37">
        <text>a 1-acyl-sn-glycero-3-phosphocholine + H2O = sn-glycerol 3-phosphocholine + a fatty acid + H(+)</text>
        <dbReference type="Rhea" id="RHEA:15177"/>
        <dbReference type="ChEBI" id="CHEBI:15377"/>
        <dbReference type="ChEBI" id="CHEBI:15378"/>
        <dbReference type="ChEBI" id="CHEBI:16870"/>
        <dbReference type="ChEBI" id="CHEBI:28868"/>
        <dbReference type="ChEBI" id="CHEBI:58168"/>
        <dbReference type="EC" id="3.1.1.5"/>
    </reaction>
    <physiologicalReaction direction="left-to-right" evidence="37">
        <dbReference type="Rhea" id="RHEA:15178"/>
    </physiologicalReaction>
</comment>
<comment type="similarity">
    <text evidence="2">Belongs to the 'GDSL' lipolytic enzyme family. Phospholipase B1 subfamily.</text>
</comment>
<evidence type="ECO:0000256" key="47">
    <source>
        <dbReference type="SAM" id="Phobius"/>
    </source>
</evidence>
<comment type="caution">
    <text evidence="49">The sequence shown here is derived from an EMBL/GenBank/DDBJ whole genome shotgun (WGS) entry which is preliminary data.</text>
</comment>
<feature type="chain" id="PRO_5032410789" description="Phospholipase B1, membrane-associated" evidence="48">
    <location>
        <begin position="25"/>
        <end position="1461"/>
    </location>
</feature>
<keyword evidence="15" id="KW-0325">Glycoprotein</keyword>
<evidence type="ECO:0000256" key="41">
    <source>
        <dbReference type="ARBA" id="ARBA00048869"/>
    </source>
</evidence>
<comment type="catalytic activity">
    <reaction evidence="33">
        <text>1,2-dihexadecanoyl-sn-glycero-3-phosphocholine + H2O = 1-hexadecanoyl-sn-glycero-3-phosphocholine + hexadecanoate + H(+)</text>
        <dbReference type="Rhea" id="RHEA:41223"/>
        <dbReference type="ChEBI" id="CHEBI:7896"/>
        <dbReference type="ChEBI" id="CHEBI:15377"/>
        <dbReference type="ChEBI" id="CHEBI:15378"/>
        <dbReference type="ChEBI" id="CHEBI:72998"/>
        <dbReference type="ChEBI" id="CHEBI:72999"/>
    </reaction>
    <physiologicalReaction direction="left-to-right" evidence="33">
        <dbReference type="Rhea" id="RHEA:41224"/>
    </physiologicalReaction>
</comment>
<comment type="catalytic activity">
    <reaction evidence="42">
        <text>1-O-hexadecyl-2-(9Z)-octadecenoyl-sn-glycero-3-phosphocholine + H2O = 1-O-hexadecyl-sn-glycero-3-phosphocholine + (9Z)-octadecenoate + H(+)</text>
        <dbReference type="Rhea" id="RHEA:40915"/>
        <dbReference type="ChEBI" id="CHEBI:15377"/>
        <dbReference type="ChEBI" id="CHEBI:15378"/>
        <dbReference type="ChEBI" id="CHEBI:30823"/>
        <dbReference type="ChEBI" id="CHEBI:34112"/>
        <dbReference type="ChEBI" id="CHEBI:64496"/>
    </reaction>
    <physiologicalReaction direction="left-to-right" evidence="42">
        <dbReference type="Rhea" id="RHEA:40916"/>
    </physiologicalReaction>
</comment>
<dbReference type="SUPFAM" id="SSF52266">
    <property type="entry name" value="SGNH hydrolase"/>
    <property type="match status" value="3"/>
</dbReference>
<dbReference type="CDD" id="cd01824">
    <property type="entry name" value="Phospholipase_B_like"/>
    <property type="match status" value="3"/>
</dbReference>
<dbReference type="InterPro" id="IPR035547">
    <property type="entry name" value="Phospholipase_B"/>
</dbReference>
<evidence type="ECO:0000256" key="15">
    <source>
        <dbReference type="ARBA" id="ARBA00023180"/>
    </source>
</evidence>
<dbReference type="GO" id="GO:0004623">
    <property type="term" value="F:phospholipase A2 activity"/>
    <property type="evidence" value="ECO:0007669"/>
    <property type="project" value="UniProtKB-EC"/>
</dbReference>
<dbReference type="GO" id="GO:0050253">
    <property type="term" value="F:retinyl-palmitate esterase activity"/>
    <property type="evidence" value="ECO:0007669"/>
    <property type="project" value="TreeGrafter"/>
</dbReference>
<evidence type="ECO:0000256" key="30">
    <source>
        <dbReference type="ARBA" id="ARBA00048015"/>
    </source>
</evidence>
<evidence type="ECO:0000256" key="37">
    <source>
        <dbReference type="ARBA" id="ARBA00048454"/>
    </source>
</evidence>
<keyword evidence="9 48" id="KW-0732">Signal</keyword>
<evidence type="ECO:0000256" key="28">
    <source>
        <dbReference type="ARBA" id="ARBA00047459"/>
    </source>
</evidence>
<evidence type="ECO:0000256" key="10">
    <source>
        <dbReference type="ARBA" id="ARBA00022737"/>
    </source>
</evidence>
<evidence type="ECO:0000256" key="4">
    <source>
        <dbReference type="ARBA" id="ARBA00013278"/>
    </source>
</evidence>
<comment type="catalytic activity">
    <reaction evidence="35">
        <text>1-octadecanoyl-2-(9Z,12Z)-octadecadienoyl-sn-glycerol + H2O = 1-octadecanoyl-sn-glycerol + (9Z,12Z)-octadecadienoate + H(+)</text>
        <dbReference type="Rhea" id="RHEA:40927"/>
        <dbReference type="ChEBI" id="CHEBI:15377"/>
        <dbReference type="ChEBI" id="CHEBI:15378"/>
        <dbReference type="ChEBI" id="CHEBI:30245"/>
        <dbReference type="ChEBI" id="CHEBI:75550"/>
        <dbReference type="ChEBI" id="CHEBI:77097"/>
    </reaction>
    <physiologicalReaction direction="left-to-right" evidence="35">
        <dbReference type="Rhea" id="RHEA:40928"/>
    </physiologicalReaction>
</comment>
<dbReference type="EC" id="3.1.1.3" evidence="5"/>
<keyword evidence="10" id="KW-0677">Repeat</keyword>
<dbReference type="InterPro" id="IPR001087">
    <property type="entry name" value="GDSL"/>
</dbReference>
<evidence type="ECO:0000256" key="23">
    <source>
        <dbReference type="ARBA" id="ARBA00033022"/>
    </source>
</evidence>
<dbReference type="Pfam" id="PF00657">
    <property type="entry name" value="Lipase_GDSL"/>
    <property type="match status" value="3"/>
</dbReference>
<evidence type="ECO:0000256" key="26">
    <source>
        <dbReference type="ARBA" id="ARBA00047363"/>
    </source>
</evidence>
<comment type="catalytic activity">
    <reaction evidence="30">
        <text>1-hexadecanoyl-2-(9Z-octadecenoyl)-sn-glycero-3-phospho-(1'-sn-glycerol) + H2O = 1-hexadecanoyl-sn-glycero-3-phospho-(1'-sn-glycerol) + (9Z)-octadecenoate + H(+)</text>
        <dbReference type="Rhea" id="RHEA:40919"/>
        <dbReference type="ChEBI" id="CHEBI:15377"/>
        <dbReference type="ChEBI" id="CHEBI:15378"/>
        <dbReference type="ChEBI" id="CHEBI:30823"/>
        <dbReference type="ChEBI" id="CHEBI:72841"/>
        <dbReference type="ChEBI" id="CHEBI:75158"/>
    </reaction>
    <physiologicalReaction direction="left-to-right" evidence="30">
        <dbReference type="Rhea" id="RHEA:40920"/>
    </physiologicalReaction>
</comment>
<evidence type="ECO:0000256" key="8">
    <source>
        <dbReference type="ARBA" id="ARBA00022692"/>
    </source>
</evidence>
<dbReference type="EMBL" id="JABVXQ010000006">
    <property type="protein sequence ID" value="KAF6105528.1"/>
    <property type="molecule type" value="Genomic_DNA"/>
</dbReference>
<accession>A0A833ZZQ8</accession>
<comment type="catalytic activity">
    <reaction evidence="39">
        <text>1-hexadecanoyl-sn-glycero-3-phosphocholine + H2O = sn-glycerol 3-phosphocholine + hexadecanoate + H(+)</text>
        <dbReference type="Rhea" id="RHEA:40435"/>
        <dbReference type="ChEBI" id="CHEBI:7896"/>
        <dbReference type="ChEBI" id="CHEBI:15377"/>
        <dbReference type="ChEBI" id="CHEBI:15378"/>
        <dbReference type="ChEBI" id="CHEBI:16870"/>
        <dbReference type="ChEBI" id="CHEBI:72998"/>
    </reaction>
    <physiologicalReaction direction="left-to-right" evidence="39">
        <dbReference type="Rhea" id="RHEA:40436"/>
    </physiologicalReaction>
</comment>
<comment type="catalytic activity">
    <reaction evidence="41">
        <text>1,3-dihexadecanoyl-2-(9Z-octadecenoyl)glycerol + H2O = 1,3-dihexadecanoylglycerol + (9Z)-octadecenoate + H(+)</text>
        <dbReference type="Rhea" id="RHEA:40983"/>
        <dbReference type="ChEBI" id="CHEBI:15377"/>
        <dbReference type="ChEBI" id="CHEBI:15378"/>
        <dbReference type="ChEBI" id="CHEBI:30823"/>
        <dbReference type="ChEBI" id="CHEBI:75688"/>
        <dbReference type="ChEBI" id="CHEBI:77619"/>
    </reaction>
    <physiologicalReaction direction="left-to-right" evidence="41">
        <dbReference type="Rhea" id="RHEA:40984"/>
    </physiologicalReaction>
</comment>
<evidence type="ECO:0000256" key="31">
    <source>
        <dbReference type="ARBA" id="ARBA00048049"/>
    </source>
</evidence>
<dbReference type="Proteomes" id="UP000664940">
    <property type="component" value="Unassembled WGS sequence"/>
</dbReference>
<comment type="catalytic activity">
    <reaction evidence="28">
        <text>1-hexadecanoyl-2-(9Z)-octadecenoyl-3-octadecanoyl-sn-glycerol + H2O = 1-hexadecanoyl-2-(9Z-octadecenoyl)-sn-glycerol + octadecanoate + H(+)</text>
        <dbReference type="Rhea" id="RHEA:41111"/>
        <dbReference type="ChEBI" id="CHEBI:15377"/>
        <dbReference type="ChEBI" id="CHEBI:15378"/>
        <dbReference type="ChEBI" id="CHEBI:25629"/>
        <dbReference type="ChEBI" id="CHEBI:75466"/>
        <dbReference type="ChEBI" id="CHEBI:77623"/>
    </reaction>
    <physiologicalReaction direction="left-to-right" evidence="28">
        <dbReference type="Rhea" id="RHEA:41112"/>
    </physiologicalReaction>
</comment>
<evidence type="ECO:0000256" key="48">
    <source>
        <dbReference type="SAM" id="SignalP"/>
    </source>
</evidence>
<evidence type="ECO:0000256" key="45">
    <source>
        <dbReference type="ARBA" id="ARBA00049372"/>
    </source>
</evidence>
<feature type="signal peptide" evidence="48">
    <location>
        <begin position="1"/>
        <end position="24"/>
    </location>
</feature>
<comment type="catalytic activity">
    <reaction evidence="17">
        <text>a triacylglycerol + H2O = a diacylglycerol + a fatty acid + H(+)</text>
        <dbReference type="Rhea" id="RHEA:12044"/>
        <dbReference type="ChEBI" id="CHEBI:15377"/>
        <dbReference type="ChEBI" id="CHEBI:15378"/>
        <dbReference type="ChEBI" id="CHEBI:17855"/>
        <dbReference type="ChEBI" id="CHEBI:18035"/>
        <dbReference type="ChEBI" id="CHEBI:28868"/>
        <dbReference type="EC" id="3.1.1.3"/>
    </reaction>
    <physiologicalReaction direction="left-to-right" evidence="17">
        <dbReference type="Rhea" id="RHEA:12045"/>
    </physiologicalReaction>
</comment>
<reference evidence="49 50" key="1">
    <citation type="journal article" date="2020" name="Nature">
        <title>Six reference-quality genomes reveal evolution of bat adaptations.</title>
        <authorList>
            <person name="Jebb D."/>
            <person name="Huang Z."/>
            <person name="Pippel M."/>
            <person name="Hughes G.M."/>
            <person name="Lavrichenko K."/>
            <person name="Devanna P."/>
            <person name="Winkler S."/>
            <person name="Jermiin L.S."/>
            <person name="Skirmuntt E.C."/>
            <person name="Katzourakis A."/>
            <person name="Burkitt-Gray L."/>
            <person name="Ray D.A."/>
            <person name="Sullivan K.A.M."/>
            <person name="Roscito J.G."/>
            <person name="Kirilenko B.M."/>
            <person name="Davalos L.M."/>
            <person name="Corthals A.P."/>
            <person name="Power M.L."/>
            <person name="Jones G."/>
            <person name="Ransome R.D."/>
            <person name="Dechmann D.K.N."/>
            <person name="Locatelli A.G."/>
            <person name="Puechmaille S.J."/>
            <person name="Fedrigo O."/>
            <person name="Jarvis E.D."/>
            <person name="Hiller M."/>
            <person name="Vernes S.C."/>
            <person name="Myers E.W."/>
            <person name="Teeling E.C."/>
        </authorList>
    </citation>
    <scope>NUCLEOTIDE SEQUENCE [LARGE SCALE GENOMIC DNA]</scope>
    <source>
        <strain evidence="49">Bat1K_MPI-CBG_1</strain>
    </source>
</reference>
<evidence type="ECO:0000256" key="11">
    <source>
        <dbReference type="ARBA" id="ARBA00022801"/>
    </source>
</evidence>
<dbReference type="InterPro" id="IPR038885">
    <property type="entry name" value="PLB1"/>
</dbReference>
<name>A0A833ZZQ8_9CHIR</name>
<comment type="catalytic activity">
    <reaction evidence="46">
        <text>2-(9Z-octadecenoyl)-glycerol + H2O = glycerol + (9Z)-octadecenoate + H(+)</text>
        <dbReference type="Rhea" id="RHEA:38491"/>
        <dbReference type="ChEBI" id="CHEBI:15377"/>
        <dbReference type="ChEBI" id="CHEBI:15378"/>
        <dbReference type="ChEBI" id="CHEBI:17754"/>
        <dbReference type="ChEBI" id="CHEBI:30823"/>
        <dbReference type="ChEBI" id="CHEBI:73990"/>
    </reaction>
    <physiologicalReaction direction="left-to-right" evidence="46">
        <dbReference type="Rhea" id="RHEA:38492"/>
    </physiologicalReaction>
</comment>
<evidence type="ECO:0000256" key="40">
    <source>
        <dbReference type="ARBA" id="ARBA00048699"/>
    </source>
</evidence>
<evidence type="ECO:0000256" key="12">
    <source>
        <dbReference type="ARBA" id="ARBA00022989"/>
    </source>
</evidence>
<evidence type="ECO:0000256" key="36">
    <source>
        <dbReference type="ARBA" id="ARBA00048386"/>
    </source>
</evidence>
<dbReference type="PANTHER" id="PTHR21325:SF52">
    <property type="entry name" value="PHOSPHOLIPASE B1, MEMBRANE-ASSOCIATED"/>
    <property type="match status" value="1"/>
</dbReference>
<keyword evidence="13" id="KW-0443">Lipid metabolism</keyword>
<evidence type="ECO:0000256" key="18">
    <source>
        <dbReference type="ARBA" id="ARBA00023408"/>
    </source>
</evidence>
<evidence type="ECO:0000256" key="43">
    <source>
        <dbReference type="ARBA" id="ARBA00048939"/>
    </source>
</evidence>
<evidence type="ECO:0000256" key="33">
    <source>
        <dbReference type="ARBA" id="ARBA00048227"/>
    </source>
</evidence>
<keyword evidence="12 47" id="KW-1133">Transmembrane helix</keyword>
<gene>
    <name evidence="49" type="ORF">HJG60_015088</name>
</gene>
<evidence type="ECO:0000256" key="24">
    <source>
        <dbReference type="ARBA" id="ARBA00045916"/>
    </source>
</evidence>
<dbReference type="GO" id="GO:0004806">
    <property type="term" value="F:triacylglycerol lipase activity"/>
    <property type="evidence" value="ECO:0007669"/>
    <property type="project" value="UniProtKB-EC"/>
</dbReference>
<comment type="catalytic activity">
    <reaction evidence="29">
        <text>2,3-di-(9Z)-octadecenoyl-sn-glycerol + H2O = 3-(9Z-octadecenoyl)-sn-glycerol + (9Z)-octadecenoate + H(+)</text>
        <dbReference type="Rhea" id="RHEA:42604"/>
        <dbReference type="ChEBI" id="CHEBI:15377"/>
        <dbReference type="ChEBI" id="CHEBI:15378"/>
        <dbReference type="ChEBI" id="CHEBI:30823"/>
        <dbReference type="ChEBI" id="CHEBI:75824"/>
        <dbReference type="ChEBI" id="CHEBI:75938"/>
    </reaction>
    <physiologicalReaction direction="left-to-right" evidence="29">
        <dbReference type="Rhea" id="RHEA:42605"/>
    </physiologicalReaction>
</comment>
<evidence type="ECO:0000256" key="39">
    <source>
        <dbReference type="ARBA" id="ARBA00048656"/>
    </source>
</evidence>
<comment type="catalytic activity">
    <reaction evidence="44">
        <text>1,2-dihexadecanoyl-sn-glycero-3-phosphocholine + 2 H2O = sn-glycerol 3-phosphocholine + 2 hexadecanoate + 2 H(+)</text>
        <dbReference type="Rhea" id="RHEA:40975"/>
        <dbReference type="ChEBI" id="CHEBI:7896"/>
        <dbReference type="ChEBI" id="CHEBI:15377"/>
        <dbReference type="ChEBI" id="CHEBI:15378"/>
        <dbReference type="ChEBI" id="CHEBI:16870"/>
        <dbReference type="ChEBI" id="CHEBI:72999"/>
    </reaction>
    <physiologicalReaction direction="left-to-right" evidence="44">
        <dbReference type="Rhea" id="RHEA:40976"/>
    </physiologicalReaction>
</comment>
<comment type="catalytic activity">
    <reaction evidence="25">
        <text>1-hexadecanoyl-2-(9Z)-octadecenoyl-3-octadecanoyl-sn-glycerol + H2O = 2-(9Z-octadecenoyl)-3-octadecanoyl-sn-glycerol + hexadecanoate + H(+)</text>
        <dbReference type="Rhea" id="RHEA:41107"/>
        <dbReference type="ChEBI" id="CHEBI:7896"/>
        <dbReference type="ChEBI" id="CHEBI:15377"/>
        <dbReference type="ChEBI" id="CHEBI:15378"/>
        <dbReference type="ChEBI" id="CHEBI:75558"/>
        <dbReference type="ChEBI" id="CHEBI:77623"/>
    </reaction>
    <physiologicalReaction direction="left-to-right" evidence="25">
        <dbReference type="Rhea" id="RHEA:41108"/>
    </physiologicalReaction>
</comment>
<evidence type="ECO:0000256" key="32">
    <source>
        <dbReference type="ARBA" id="ARBA00048058"/>
    </source>
</evidence>
<comment type="function">
    <text evidence="24">Calcium-independent membrane-associated phospholipase that catalyzes complete diacylation of phospholipids by hydrolyzing both sn-1 and sn-2 fatty acyl chains attached to the glycerol backbone (phospholipase B activity). Has dual phospholipase and lysophospholipase activities toward diacylphospholipids. Preferentially cleaves sn-2 ester bonds over sn-1 bonds. Acts as a lipase toward glycerolipid substrates. Hydrolyzes fatty acyl chains of diacylglycerols with preference for the sn-2 position and of triacylglycerols with not positional selectivity. May also hydrolyze long chain retinyl esters such as retinyl palmitate. May contribute to digestion of dietary phospholipids, glycerolipids and retinoids, facilitating lipid absorption at the brush border.</text>
</comment>
<keyword evidence="7" id="KW-1003">Cell membrane</keyword>
<evidence type="ECO:0000256" key="34">
    <source>
        <dbReference type="ARBA" id="ARBA00048362"/>
    </source>
</evidence>
<dbReference type="EC" id="3.1.1.5" evidence="3"/>
<dbReference type="GO" id="GO:0006644">
    <property type="term" value="P:phospholipid metabolic process"/>
    <property type="evidence" value="ECO:0007669"/>
    <property type="project" value="TreeGrafter"/>
</dbReference>
<comment type="catalytic activity">
    <reaction evidence="34">
        <text>1-hexadecanoyl-2-(9Z,12Z-octadecadienoyl)-sn-glycero-3-phosphocholine + H2O = 2-(9Z,12Z-octadecadienoyl)-sn-glycero-3-phosphocholine + hexadecanoate + H(+)</text>
        <dbReference type="Rhea" id="RHEA:40971"/>
        <dbReference type="ChEBI" id="CHEBI:7896"/>
        <dbReference type="ChEBI" id="CHEBI:15377"/>
        <dbReference type="ChEBI" id="CHEBI:15378"/>
        <dbReference type="ChEBI" id="CHEBI:73002"/>
        <dbReference type="ChEBI" id="CHEBI:76084"/>
    </reaction>
    <physiologicalReaction direction="left-to-right" evidence="34">
        <dbReference type="Rhea" id="RHEA:40972"/>
    </physiologicalReaction>
</comment>
<evidence type="ECO:0000256" key="42">
    <source>
        <dbReference type="ARBA" id="ARBA00048872"/>
    </source>
</evidence>
<comment type="catalytic activity">
    <reaction evidence="36">
        <text>1,2,3-tri-(9Z-octadecenoyl)-glycerol + H2O = di-(9Z)-octadecenoylglycerol + (9Z)-octadecenoate + H(+)</text>
        <dbReference type="Rhea" id="RHEA:38575"/>
        <dbReference type="ChEBI" id="CHEBI:15377"/>
        <dbReference type="ChEBI" id="CHEBI:15378"/>
        <dbReference type="ChEBI" id="CHEBI:30823"/>
        <dbReference type="ChEBI" id="CHEBI:53753"/>
        <dbReference type="ChEBI" id="CHEBI:75945"/>
    </reaction>
    <physiologicalReaction direction="left-to-right" evidence="36">
        <dbReference type="Rhea" id="RHEA:38576"/>
    </physiologicalReaction>
</comment>
<evidence type="ECO:0000256" key="27">
    <source>
        <dbReference type="ARBA" id="ARBA00047438"/>
    </source>
</evidence>
<keyword evidence="8 47" id="KW-0812">Transmembrane</keyword>
<dbReference type="PANTHER" id="PTHR21325">
    <property type="entry name" value="PHOSPHOLIPASE B, PLB1"/>
    <property type="match status" value="1"/>
</dbReference>